<dbReference type="GO" id="GO:0005524">
    <property type="term" value="F:ATP binding"/>
    <property type="evidence" value="ECO:0007669"/>
    <property type="project" value="UniProtKB-UniRule"/>
</dbReference>
<keyword evidence="3 5" id="KW-0067">ATP-binding</keyword>
<keyword evidence="6" id="KW-0175">Coiled coil</keyword>
<dbReference type="PRINTS" id="PR00380">
    <property type="entry name" value="KINESINHEAVY"/>
</dbReference>
<dbReference type="OMA" id="KMDHREI"/>
<dbReference type="CDD" id="cd01366">
    <property type="entry name" value="KISc_C_terminal"/>
    <property type="match status" value="1"/>
</dbReference>
<feature type="domain" description="Kinesin motor" evidence="8">
    <location>
        <begin position="165"/>
        <end position="533"/>
    </location>
</feature>
<proteinExistence type="inferred from homology"/>
<dbReference type="VEuPathDB" id="FungiDB:SCHCODRAFT_02617151"/>
<feature type="region of interest" description="Disordered" evidence="7">
    <location>
        <begin position="324"/>
        <end position="361"/>
    </location>
</feature>
<evidence type="ECO:0000256" key="3">
    <source>
        <dbReference type="ARBA" id="ARBA00022840"/>
    </source>
</evidence>
<evidence type="ECO:0000259" key="8">
    <source>
        <dbReference type="PROSITE" id="PS50067"/>
    </source>
</evidence>
<dbReference type="InterPro" id="IPR027640">
    <property type="entry name" value="Kinesin-like_fam"/>
</dbReference>
<dbReference type="PANTHER" id="PTHR47972:SF45">
    <property type="entry name" value="PROTEIN CLARET SEGREGATIONAL"/>
    <property type="match status" value="1"/>
</dbReference>
<keyword evidence="2 5" id="KW-0547">Nucleotide-binding</keyword>
<dbReference type="GO" id="GO:0008017">
    <property type="term" value="F:microtubule binding"/>
    <property type="evidence" value="ECO:0007669"/>
    <property type="project" value="InterPro"/>
</dbReference>
<dbReference type="SMART" id="SM00129">
    <property type="entry name" value="KISc"/>
    <property type="match status" value="1"/>
</dbReference>
<keyword evidence="10" id="KW-1185">Reference proteome</keyword>
<feature type="coiled-coil region" evidence="6">
    <location>
        <begin position="61"/>
        <end position="88"/>
    </location>
</feature>
<evidence type="ECO:0000256" key="6">
    <source>
        <dbReference type="SAM" id="Coils"/>
    </source>
</evidence>
<accession>D8Q2L2</accession>
<gene>
    <name evidence="9" type="ORF">SCHCODRAFT_53710</name>
</gene>
<feature type="compositionally biased region" description="Basic and acidic residues" evidence="7">
    <location>
        <begin position="324"/>
        <end position="349"/>
    </location>
</feature>
<dbReference type="InterPro" id="IPR001752">
    <property type="entry name" value="Kinesin_motor_dom"/>
</dbReference>
<feature type="coiled-coil region" evidence="6">
    <location>
        <begin position="117"/>
        <end position="165"/>
    </location>
</feature>
<name>D8Q2L2_SCHCM</name>
<dbReference type="SUPFAM" id="SSF52540">
    <property type="entry name" value="P-loop containing nucleoside triphosphate hydrolases"/>
    <property type="match status" value="1"/>
</dbReference>
<evidence type="ECO:0000313" key="9">
    <source>
        <dbReference type="EMBL" id="EFI97549.1"/>
    </source>
</evidence>
<organism evidence="10">
    <name type="scientific">Schizophyllum commune (strain H4-8 / FGSC 9210)</name>
    <name type="common">Split gill fungus</name>
    <dbReference type="NCBI Taxonomy" id="578458"/>
    <lineage>
        <taxon>Eukaryota</taxon>
        <taxon>Fungi</taxon>
        <taxon>Dikarya</taxon>
        <taxon>Basidiomycota</taxon>
        <taxon>Agaricomycotina</taxon>
        <taxon>Agaricomycetes</taxon>
        <taxon>Agaricomycetidae</taxon>
        <taxon>Agaricales</taxon>
        <taxon>Schizophyllaceae</taxon>
        <taxon>Schizophyllum</taxon>
    </lineage>
</organism>
<reference evidence="9 10" key="1">
    <citation type="journal article" date="2010" name="Nat. Biotechnol.">
        <title>Genome sequence of the model mushroom Schizophyllum commune.</title>
        <authorList>
            <person name="Ohm R.A."/>
            <person name="de Jong J.F."/>
            <person name="Lugones L.G."/>
            <person name="Aerts A."/>
            <person name="Kothe E."/>
            <person name="Stajich J.E."/>
            <person name="de Vries R.P."/>
            <person name="Record E."/>
            <person name="Levasseur A."/>
            <person name="Baker S.E."/>
            <person name="Bartholomew K.A."/>
            <person name="Coutinho P.M."/>
            <person name="Erdmann S."/>
            <person name="Fowler T.J."/>
            <person name="Gathman A.C."/>
            <person name="Lombard V."/>
            <person name="Henrissat B."/>
            <person name="Knabe N."/>
            <person name="Kuees U."/>
            <person name="Lilly W.W."/>
            <person name="Lindquist E."/>
            <person name="Lucas S."/>
            <person name="Magnuson J.K."/>
            <person name="Piumi F."/>
            <person name="Raudaskoski M."/>
            <person name="Salamov A."/>
            <person name="Schmutz J."/>
            <person name="Schwarze F.W.M.R."/>
            <person name="vanKuyk P.A."/>
            <person name="Horton J.S."/>
            <person name="Grigoriev I.V."/>
            <person name="Woesten H.A.B."/>
        </authorList>
    </citation>
    <scope>NUCLEOTIDE SEQUENCE [LARGE SCALE GENOMIC DNA]</scope>
    <source>
        <strain evidence="10">H4-8 / FGSC 9210</strain>
    </source>
</reference>
<evidence type="ECO:0000256" key="5">
    <source>
        <dbReference type="PROSITE-ProRule" id="PRU00283"/>
    </source>
</evidence>
<dbReference type="PANTHER" id="PTHR47972">
    <property type="entry name" value="KINESIN-LIKE PROTEIN KLP-3"/>
    <property type="match status" value="1"/>
</dbReference>
<dbReference type="Proteomes" id="UP000007431">
    <property type="component" value="Unassembled WGS sequence"/>
</dbReference>
<comment type="similarity">
    <text evidence="5">Belongs to the TRAFAC class myosin-kinesin ATPase superfamily. Kinesin family.</text>
</comment>
<evidence type="ECO:0000256" key="1">
    <source>
        <dbReference type="ARBA" id="ARBA00022701"/>
    </source>
</evidence>
<evidence type="ECO:0000256" key="7">
    <source>
        <dbReference type="SAM" id="MobiDB-lite"/>
    </source>
</evidence>
<dbReference type="EMBL" id="GL377305">
    <property type="protein sequence ID" value="EFI97549.1"/>
    <property type="molecule type" value="Genomic_DNA"/>
</dbReference>
<dbReference type="AlphaFoldDB" id="D8Q2L2"/>
<protein>
    <submittedName>
        <fullName evidence="9">C-terminal kinesin</fullName>
    </submittedName>
</protein>
<feature type="compositionally biased region" description="Polar residues" evidence="7">
    <location>
        <begin position="350"/>
        <end position="359"/>
    </location>
</feature>
<sequence length="543" mass="58726">MDAERAKAAAIQSTLVAQREEHLAGRRALAAAQDELADGRRAWAREREELEADGRRRDRELRELGEDLRIARADLERARGEATELRAAVSAGSTAQLTLQAQKAALEARCEALASQLEAVTTGKENVAKENEDLRAEVARLKAEAVKHEEIRRRMHNEIQELKGNIRVFCRVRPPLGENEGDVAEMAFPDDPTVPRQLTVRAPGESATGQSRPESHQFAFDRVFGPSSTQEDIFADVADLTQSAVDGFNVCVFAYGQTGSGKSFTMEGGPTPATRGLIPRAVDALFETAEGLKGQGWEWEFEGRFLEIYNETIHDLLAPVDKNDLKNDNWGQDKKGEQKEKHSIKHDPRTGQTHVTGVTTLPLPSPAAVRGLLARAAARRSVAATMANSRSSRSHAVFTVKVVGRRGGSTFVGGGGETRIGALHLVDLAGSERLAHSGVGEAGLVNGVNVRLKETQAINKSLSALGDVIAALGERGASGERHIPYRNSKLTYLLQNSLGGNSKTLMIVNVSPLAAHLGETLTSLRFATKVNNTTIGTARRVVK</sequence>
<keyword evidence="1" id="KW-0493">Microtubule</keyword>
<dbReference type="InParanoid" id="D8Q2L2"/>
<evidence type="ECO:0000256" key="4">
    <source>
        <dbReference type="ARBA" id="ARBA00023175"/>
    </source>
</evidence>
<dbReference type="STRING" id="578458.D8Q2L2"/>
<dbReference type="Gene3D" id="3.40.850.10">
    <property type="entry name" value="Kinesin motor domain"/>
    <property type="match status" value="1"/>
</dbReference>
<dbReference type="Pfam" id="PF00225">
    <property type="entry name" value="Kinesin"/>
    <property type="match status" value="1"/>
</dbReference>
<dbReference type="InterPro" id="IPR036961">
    <property type="entry name" value="Kinesin_motor_dom_sf"/>
</dbReference>
<dbReference type="GO" id="GO:0005874">
    <property type="term" value="C:microtubule"/>
    <property type="evidence" value="ECO:0007669"/>
    <property type="project" value="UniProtKB-KW"/>
</dbReference>
<dbReference type="eggNOG" id="KOG0239">
    <property type="taxonomic scope" value="Eukaryota"/>
</dbReference>
<evidence type="ECO:0000256" key="2">
    <source>
        <dbReference type="ARBA" id="ARBA00022741"/>
    </source>
</evidence>
<dbReference type="InterPro" id="IPR027417">
    <property type="entry name" value="P-loop_NTPase"/>
</dbReference>
<dbReference type="GO" id="GO:0007018">
    <property type="term" value="P:microtubule-based movement"/>
    <property type="evidence" value="ECO:0007669"/>
    <property type="project" value="InterPro"/>
</dbReference>
<dbReference type="HOGENOM" id="CLU_001485_12_4_1"/>
<evidence type="ECO:0000313" key="10">
    <source>
        <dbReference type="Proteomes" id="UP000007431"/>
    </source>
</evidence>
<dbReference type="GO" id="GO:0003777">
    <property type="term" value="F:microtubule motor activity"/>
    <property type="evidence" value="ECO:0007669"/>
    <property type="project" value="InterPro"/>
</dbReference>
<feature type="binding site" evidence="5">
    <location>
        <begin position="256"/>
        <end position="263"/>
    </location>
    <ligand>
        <name>ATP</name>
        <dbReference type="ChEBI" id="CHEBI:30616"/>
    </ligand>
</feature>
<keyword evidence="4 5" id="KW-0505">Motor protein</keyword>
<dbReference type="PROSITE" id="PS50067">
    <property type="entry name" value="KINESIN_MOTOR_2"/>
    <property type="match status" value="1"/>
</dbReference>